<dbReference type="WBParaSite" id="SPAL_0001771400.1">
    <property type="protein sequence ID" value="SPAL_0001771400.1"/>
    <property type="gene ID" value="SPAL_0001771400"/>
</dbReference>
<keyword evidence="1" id="KW-1185">Reference proteome</keyword>
<dbReference type="AlphaFoldDB" id="A0A0N5CIQ9"/>
<sequence length="49" mass="5715">LLNKEYTTLSNGESFLYFDSDLDKKNFEEESSKDDDEGNFEEFVNGKLI</sequence>
<proteinExistence type="predicted"/>
<name>A0A0N5CIQ9_STREA</name>
<protein>
    <submittedName>
        <fullName evidence="2">Uncharacterized protein</fullName>
    </submittedName>
</protein>
<evidence type="ECO:0000313" key="2">
    <source>
        <dbReference type="WBParaSite" id="SPAL_0001771400.1"/>
    </source>
</evidence>
<dbReference type="Proteomes" id="UP000046392">
    <property type="component" value="Unplaced"/>
</dbReference>
<accession>A0A0N5CIQ9</accession>
<organism evidence="1 2">
    <name type="scientific">Strongyloides papillosus</name>
    <name type="common">Intestinal threadworm</name>
    <dbReference type="NCBI Taxonomy" id="174720"/>
    <lineage>
        <taxon>Eukaryota</taxon>
        <taxon>Metazoa</taxon>
        <taxon>Ecdysozoa</taxon>
        <taxon>Nematoda</taxon>
        <taxon>Chromadorea</taxon>
        <taxon>Rhabditida</taxon>
        <taxon>Tylenchina</taxon>
        <taxon>Panagrolaimomorpha</taxon>
        <taxon>Strongyloidoidea</taxon>
        <taxon>Strongyloididae</taxon>
        <taxon>Strongyloides</taxon>
    </lineage>
</organism>
<evidence type="ECO:0000313" key="1">
    <source>
        <dbReference type="Proteomes" id="UP000046392"/>
    </source>
</evidence>
<reference evidence="2" key="1">
    <citation type="submission" date="2017-02" db="UniProtKB">
        <authorList>
            <consortium name="WormBaseParasite"/>
        </authorList>
    </citation>
    <scope>IDENTIFICATION</scope>
</reference>